<dbReference type="GO" id="GO:0005829">
    <property type="term" value="C:cytosol"/>
    <property type="evidence" value="ECO:0007669"/>
    <property type="project" value="TreeGrafter"/>
</dbReference>
<keyword evidence="1" id="KW-0238">DNA-binding</keyword>
<dbReference type="GO" id="GO:0003700">
    <property type="term" value="F:DNA-binding transcription factor activity"/>
    <property type="evidence" value="ECO:0007669"/>
    <property type="project" value="InterPro"/>
</dbReference>
<dbReference type="InterPro" id="IPR018060">
    <property type="entry name" value="HTH_AraC"/>
</dbReference>
<accession>A0A975U7J6</accession>
<dbReference type="EMBL" id="CP076642">
    <property type="protein sequence ID" value="QXO15701.1"/>
    <property type="molecule type" value="Genomic_DNA"/>
</dbReference>
<name>A0A975U7J6_9VIBR</name>
<evidence type="ECO:0000256" key="1">
    <source>
        <dbReference type="ARBA" id="ARBA00023125"/>
    </source>
</evidence>
<feature type="domain" description="HTH araC/xylS-type" evidence="2">
    <location>
        <begin position="159"/>
        <end position="256"/>
    </location>
</feature>
<dbReference type="GO" id="GO:0000976">
    <property type="term" value="F:transcription cis-regulatory region binding"/>
    <property type="evidence" value="ECO:0007669"/>
    <property type="project" value="TreeGrafter"/>
</dbReference>
<sequence length="261" mass="29771">MNHHYQVTPFSARQSQKLRNVRIHSPCLVQILTGSKRLYWRETAVELSAAQLLICEPGSSLSFENLPHKGAFSSRMFSFHCLPERSMLELSRQRADTGRSEVVGLDSALRETLHALAGFNLDEMSLATQTYWLMGLYQQLAERGALHRLIPDSELSFSQKLSRYLALTPSQDHLLENVAERFAVSRATLIRKLKQEGTQYREILAEVRLNHALGLMQKGDHNVALLAQLCGYQSEGRFRQRFKAKFGLTPREYIKTLHCAN</sequence>
<dbReference type="AlphaFoldDB" id="A0A975U7J6"/>
<dbReference type="PANTHER" id="PTHR47894:SF4">
    <property type="entry name" value="HTH-TYPE TRANSCRIPTIONAL REGULATOR GADX"/>
    <property type="match status" value="1"/>
</dbReference>
<organism evidence="3 4">
    <name type="scientific">Vibrio ostreae</name>
    <dbReference type="NCBI Taxonomy" id="2841925"/>
    <lineage>
        <taxon>Bacteria</taxon>
        <taxon>Pseudomonadati</taxon>
        <taxon>Pseudomonadota</taxon>
        <taxon>Gammaproteobacteria</taxon>
        <taxon>Vibrionales</taxon>
        <taxon>Vibrionaceae</taxon>
        <taxon>Vibrio</taxon>
    </lineage>
</organism>
<gene>
    <name evidence="3" type="ORF">KNV97_04620</name>
</gene>
<dbReference type="Pfam" id="PF12833">
    <property type="entry name" value="HTH_18"/>
    <property type="match status" value="1"/>
</dbReference>
<reference evidence="3" key="1">
    <citation type="submission" date="2021-06" db="EMBL/GenBank/DDBJ databases">
        <title>Vibrio nov. sp., novel gut bacterium isolated from Yellow Sea oyster.</title>
        <authorList>
            <person name="Muhammad N."/>
            <person name="Nguyen T.H."/>
            <person name="Lee Y.-J."/>
            <person name="Ko J."/>
            <person name="Kim S.-G."/>
        </authorList>
    </citation>
    <scope>NUCLEOTIDE SEQUENCE</scope>
    <source>
        <strain evidence="3">OG9-811</strain>
    </source>
</reference>
<proteinExistence type="predicted"/>
<evidence type="ECO:0000259" key="2">
    <source>
        <dbReference type="PROSITE" id="PS01124"/>
    </source>
</evidence>
<dbReference type="RefSeq" id="WP_218561649.1">
    <property type="nucleotide sequence ID" value="NZ_CP076642.1"/>
</dbReference>
<dbReference type="Proteomes" id="UP000694232">
    <property type="component" value="Chromosome 2"/>
</dbReference>
<evidence type="ECO:0000313" key="3">
    <source>
        <dbReference type="EMBL" id="QXO15701.1"/>
    </source>
</evidence>
<protein>
    <submittedName>
        <fullName evidence="3">Helix-turn-helix transcriptional regulator</fullName>
    </submittedName>
</protein>
<dbReference type="PANTHER" id="PTHR47894">
    <property type="entry name" value="HTH-TYPE TRANSCRIPTIONAL REGULATOR GADX"/>
    <property type="match status" value="1"/>
</dbReference>
<dbReference type="SMART" id="SM00342">
    <property type="entry name" value="HTH_ARAC"/>
    <property type="match status" value="1"/>
</dbReference>
<evidence type="ECO:0000313" key="4">
    <source>
        <dbReference type="Proteomes" id="UP000694232"/>
    </source>
</evidence>
<dbReference type="KEGG" id="vos:KNV97_04620"/>
<dbReference type="PROSITE" id="PS01124">
    <property type="entry name" value="HTH_ARAC_FAMILY_2"/>
    <property type="match status" value="1"/>
</dbReference>
<keyword evidence="4" id="KW-1185">Reference proteome</keyword>